<protein>
    <submittedName>
        <fullName evidence="3">DUF3515 domain-containing protein</fullName>
    </submittedName>
</protein>
<reference evidence="2" key="2">
    <citation type="journal article" date="2014" name="Int. J. Syst. Evol. Microbiol.">
        <title>Complete genome of a new Firmicutes species belonging to the dominant human colonic microbiota ('Ruminococcus bicirculans') reveals two chromosomes and a selective capacity to utilize plant glucans.</title>
        <authorList>
            <consortium name="NISC Comparative Sequencing Program"/>
            <person name="Wegmann U."/>
            <person name="Louis P."/>
            <person name="Goesmann A."/>
            <person name="Henrissat B."/>
            <person name="Duncan S.H."/>
            <person name="Flint H.J."/>
        </authorList>
    </citation>
    <scope>NUCLEOTIDE SEQUENCE</scope>
    <source>
        <strain evidence="2">CCM 7403</strain>
    </source>
</reference>
<feature type="signal peptide" evidence="1">
    <location>
        <begin position="1"/>
        <end position="33"/>
    </location>
</feature>
<dbReference type="RefSeq" id="WP_135831936.1">
    <property type="nucleotide sequence ID" value="NZ_BMCK01000002.1"/>
</dbReference>
<dbReference type="InterPro" id="IPR021903">
    <property type="entry name" value="DUF3515"/>
</dbReference>
<dbReference type="EMBL" id="BMCK01000002">
    <property type="protein sequence ID" value="GGD17428.1"/>
    <property type="molecule type" value="Genomic_DNA"/>
</dbReference>
<proteinExistence type="predicted"/>
<organism evidence="3 4">
    <name type="scientific">Nocardioides daphniae</name>
    <dbReference type="NCBI Taxonomy" id="402297"/>
    <lineage>
        <taxon>Bacteria</taxon>
        <taxon>Bacillati</taxon>
        <taxon>Actinomycetota</taxon>
        <taxon>Actinomycetes</taxon>
        <taxon>Propionibacteriales</taxon>
        <taxon>Nocardioidaceae</taxon>
        <taxon>Nocardioides</taxon>
    </lineage>
</organism>
<reference evidence="3 4" key="1">
    <citation type="journal article" date="2008" name="Int. J. Syst. Evol. Microbiol.">
        <title>Nocardioides daphniae sp. nov., isolated from Daphnia cucullata (Crustacea: Cladocera).</title>
        <authorList>
            <person name="Toth E.M."/>
            <person name="Keki Z."/>
            <person name="Homonnay Z.G."/>
            <person name="Borsodi A.K."/>
            <person name="Marialigeti K."/>
            <person name="Schumann P."/>
        </authorList>
    </citation>
    <scope>NUCLEOTIDE SEQUENCE [LARGE SCALE GENOMIC DNA]</scope>
    <source>
        <strain evidence="3 4">JCM 16608</strain>
    </source>
</reference>
<dbReference type="KEGG" id="ndp:E2C04_06045"/>
<accession>A0A4P7UD97</accession>
<evidence type="ECO:0000313" key="3">
    <source>
        <dbReference type="EMBL" id="QCC76889.1"/>
    </source>
</evidence>
<keyword evidence="5" id="KW-1185">Reference proteome</keyword>
<reference evidence="3" key="4">
    <citation type="submission" date="2019-03" db="EMBL/GenBank/DDBJ databases">
        <authorList>
            <person name="Huang Y."/>
        </authorList>
    </citation>
    <scope>NUCLEOTIDE SEQUENCE</scope>
    <source>
        <strain evidence="3">JCM 16608</strain>
    </source>
</reference>
<dbReference type="Proteomes" id="UP000297025">
    <property type="component" value="Chromosome"/>
</dbReference>
<reference evidence="2" key="5">
    <citation type="submission" date="2024-05" db="EMBL/GenBank/DDBJ databases">
        <authorList>
            <person name="Sun Q."/>
            <person name="Sedlacek I."/>
        </authorList>
    </citation>
    <scope>NUCLEOTIDE SEQUENCE</scope>
    <source>
        <strain evidence="2">CCM 7403</strain>
    </source>
</reference>
<name>A0A4P7UD97_9ACTN</name>
<evidence type="ECO:0000313" key="4">
    <source>
        <dbReference type="Proteomes" id="UP000297025"/>
    </source>
</evidence>
<dbReference type="OrthoDB" id="3213819at2"/>
<dbReference type="EMBL" id="CP038462">
    <property type="protein sequence ID" value="QCC76889.1"/>
    <property type="molecule type" value="Genomic_DNA"/>
</dbReference>
<reference evidence="5" key="3">
    <citation type="journal article" date="2019" name="Int. J. Syst. Evol. Microbiol.">
        <title>The Global Catalogue of Microorganisms (GCM) 10K type strain sequencing project: providing services to taxonomists for standard genome sequencing and annotation.</title>
        <authorList>
            <consortium name="The Broad Institute Genomics Platform"/>
            <consortium name="The Broad Institute Genome Sequencing Center for Infectious Disease"/>
            <person name="Wu L."/>
            <person name="Ma J."/>
        </authorList>
    </citation>
    <scope>NUCLEOTIDE SEQUENCE [LARGE SCALE GENOMIC DNA]</scope>
    <source>
        <strain evidence="5">CCM 7403</strain>
    </source>
</reference>
<gene>
    <name evidence="3" type="ORF">E2C04_06045</name>
    <name evidence="2" type="ORF">GCM10007231_15550</name>
</gene>
<feature type="chain" id="PRO_5020846927" evidence="1">
    <location>
        <begin position="34"/>
        <end position="164"/>
    </location>
</feature>
<dbReference type="Proteomes" id="UP000630594">
    <property type="component" value="Unassembled WGS sequence"/>
</dbReference>
<dbReference type="Pfam" id="PF12028">
    <property type="entry name" value="DUF3515"/>
    <property type="match status" value="1"/>
</dbReference>
<evidence type="ECO:0000313" key="5">
    <source>
        <dbReference type="Proteomes" id="UP000630594"/>
    </source>
</evidence>
<sequence length="164" mass="17626">MTARPRRTAALLLPALAPALALLLGGCSSTVEIASEPMDDAERAACEALVADLPDELFEQERVEVSGGVGAAWGDDPVVLTCGAPQPEEYDPFARCSEIDGVGWFIPGAQMKDPDSDIEMTVLSHAPRVRLDLPAEHRFKGPDTHLRTLAVPIKEHLDEVMPCT</sequence>
<dbReference type="AlphaFoldDB" id="A0A4P7UD97"/>
<evidence type="ECO:0000256" key="1">
    <source>
        <dbReference type="SAM" id="SignalP"/>
    </source>
</evidence>
<evidence type="ECO:0000313" key="2">
    <source>
        <dbReference type="EMBL" id="GGD17428.1"/>
    </source>
</evidence>
<keyword evidence="1" id="KW-0732">Signal</keyword>
<dbReference type="PROSITE" id="PS51257">
    <property type="entry name" value="PROKAR_LIPOPROTEIN"/>
    <property type="match status" value="1"/>
</dbReference>